<accession>A0A6P7YDH3</accession>
<protein>
    <submittedName>
        <fullName evidence="3">Uncharacterized protein LOC115472797</fullName>
    </submittedName>
</protein>
<gene>
    <name evidence="3" type="primary">LOC115472797</name>
</gene>
<dbReference type="RefSeq" id="XP_030063093.1">
    <property type="nucleotide sequence ID" value="XM_030207233.1"/>
</dbReference>
<proteinExistence type="predicted"/>
<dbReference type="InParanoid" id="A0A6P7YDH3"/>
<evidence type="ECO:0000256" key="1">
    <source>
        <dbReference type="SAM" id="MobiDB-lite"/>
    </source>
</evidence>
<evidence type="ECO:0000313" key="3">
    <source>
        <dbReference type="RefSeq" id="XP_030063093.1"/>
    </source>
</evidence>
<name>A0A6P7YDH3_9AMPH</name>
<reference evidence="3" key="1">
    <citation type="submission" date="2025-08" db="UniProtKB">
        <authorList>
            <consortium name="RefSeq"/>
        </authorList>
    </citation>
    <scope>IDENTIFICATION</scope>
</reference>
<feature type="compositionally biased region" description="Low complexity" evidence="1">
    <location>
        <begin position="112"/>
        <end position="124"/>
    </location>
</feature>
<dbReference type="GeneID" id="115472797"/>
<feature type="region of interest" description="Disordered" evidence="1">
    <location>
        <begin position="92"/>
        <end position="129"/>
    </location>
</feature>
<dbReference type="AlphaFoldDB" id="A0A6P7YDH3"/>
<keyword evidence="2" id="KW-1185">Reference proteome</keyword>
<sequence>MKEDMNKSHRGISRTPLNRCAKEEFICQGWETSREDETNADDFQNREQEEKCKCLDKSNIVLSSHWEDSLIGGIIPQLLNITDQSFANSPSLQTAPANCSEYREKENNPSKTTSQHHTSIQTQTAPINEESAKDDFYNLEKVKRLIYLTYVRNQQLKTPHVPNEKVISAISNTTTGEKASTLKYTAAPAYLLCSKHQNASPKIKLLNQKDSQCGIYKMVNESYKEVISKLRDQKQEANLAARSRNVSKPPSFHDTIQQCISELPTDNSNEVNKHEISGEENSAYIRPNSKTLSDSQMLSACCHTEERSHSSLAIQGHVMSTDSSNTRKCLPTLGVTKYV</sequence>
<organism evidence="2 3">
    <name type="scientific">Microcaecilia unicolor</name>
    <dbReference type="NCBI Taxonomy" id="1415580"/>
    <lineage>
        <taxon>Eukaryota</taxon>
        <taxon>Metazoa</taxon>
        <taxon>Chordata</taxon>
        <taxon>Craniata</taxon>
        <taxon>Vertebrata</taxon>
        <taxon>Euteleostomi</taxon>
        <taxon>Amphibia</taxon>
        <taxon>Gymnophiona</taxon>
        <taxon>Siphonopidae</taxon>
        <taxon>Microcaecilia</taxon>
    </lineage>
</organism>
<dbReference type="KEGG" id="muo:115472797"/>
<dbReference type="Proteomes" id="UP000515156">
    <property type="component" value="Chromosome 6"/>
</dbReference>
<dbReference type="OrthoDB" id="9907211at2759"/>
<evidence type="ECO:0000313" key="2">
    <source>
        <dbReference type="Proteomes" id="UP000515156"/>
    </source>
</evidence>